<dbReference type="GO" id="GO:0003824">
    <property type="term" value="F:catalytic activity"/>
    <property type="evidence" value="ECO:0007669"/>
    <property type="project" value="InterPro"/>
</dbReference>
<dbReference type="Proteomes" id="UP000387223">
    <property type="component" value="Unassembled WGS sequence"/>
</dbReference>
<dbReference type="AlphaFoldDB" id="A0A5M3PU54"/>
<protein>
    <recommendedName>
        <fullName evidence="1">Amidase domain-containing protein</fullName>
    </recommendedName>
</protein>
<comment type="caution">
    <text evidence="3">The sequence shown here is derived from an EMBL/GenBank/DDBJ whole genome shotgun (WGS) entry which is preliminary data.</text>
</comment>
<evidence type="ECO:0000259" key="1">
    <source>
        <dbReference type="Pfam" id="PF01425"/>
    </source>
</evidence>
<gene>
    <name evidence="2" type="ORF">MS5N3_21520</name>
    <name evidence="3" type="ORF">MSSD14B_01530</name>
</gene>
<dbReference type="RefSeq" id="WP_069182678.1">
    <property type="nucleotide sequence ID" value="NZ_BGZH01000001.1"/>
</dbReference>
<reference evidence="4 5" key="1">
    <citation type="journal article" date="2019" name="J. Gen. Appl. Microbiol.">
        <title>Aerobic degradation of cis-dichloroethene by the marine bacterium Marinobacter salsuginis strain 5N-3.</title>
        <authorList>
            <person name="Inoue Y."/>
            <person name="Fukunaga Y."/>
            <person name="Katsumata H."/>
            <person name="Ohji S."/>
            <person name="Hosoyama A."/>
            <person name="Mori K."/>
            <person name="Ando K."/>
        </authorList>
    </citation>
    <scope>NUCLEOTIDE SEQUENCE [LARGE SCALE GENOMIC DNA]</scope>
    <source>
        <strain evidence="2 4">5N-3</strain>
        <strain evidence="3 5">NBRC 109114</strain>
    </source>
</reference>
<evidence type="ECO:0000313" key="5">
    <source>
        <dbReference type="Proteomes" id="UP000387223"/>
    </source>
</evidence>
<dbReference type="InterPro" id="IPR036928">
    <property type="entry name" value="AS_sf"/>
</dbReference>
<dbReference type="EMBL" id="BGZH01000001">
    <property type="protein sequence ID" value="GBO84701.1"/>
    <property type="molecule type" value="Genomic_DNA"/>
</dbReference>
<evidence type="ECO:0000313" key="4">
    <source>
        <dbReference type="Proteomes" id="UP000340077"/>
    </source>
</evidence>
<sequence length="465" mass="48720">MAGKQLLSMPLRDLADGLRSRDMTAESLVEASIEASKDCDNRAYISWRPEPALELARAADQVRAAGGSTGPLMGIPVSVKDMFGVSGFPTYAGCARALPKSWEAEGPLVRALQSQLAPVVGKTHCVEFAFGGLGTNAHWPTPQNPWCKNEHRVPGGSSSGAGVSLINGTAALALGTDTAGSVRVPAAMTGVAGLKTTGGRWSTRGIVPLSSTLDTPGLLARRVEDLAFAFEALDPMLARRGAGIPASPDLSHLTLGVPDGFFWENCSPGIAETVEASLKQLEAAGARLVKFELSGLATVHSMFLKGGVAAPELAALIREELPDYRSSLDPDVAARLHKAEGLPAWEYIQRRTLIDRLSAQAAEELSTVDALLTPTVTLTPPTVSSLADPDAYVAANMQVLRNTAVANYLGLCGLSLPVGFDSMGLPVGLQLLMGPWREERLLAVGQAVERCLGTGPDIMGLAPAD</sequence>
<accession>A0A5M3PU54</accession>
<dbReference type="PANTHER" id="PTHR11895">
    <property type="entry name" value="TRANSAMIDASE"/>
    <property type="match status" value="1"/>
</dbReference>
<keyword evidence="4" id="KW-1185">Reference proteome</keyword>
<evidence type="ECO:0000313" key="3">
    <source>
        <dbReference type="EMBL" id="GBO86485.1"/>
    </source>
</evidence>
<evidence type="ECO:0000313" key="2">
    <source>
        <dbReference type="EMBL" id="GBO84701.1"/>
    </source>
</evidence>
<dbReference type="InterPro" id="IPR000120">
    <property type="entry name" value="Amidase"/>
</dbReference>
<dbReference type="EMBL" id="BGZI01000001">
    <property type="protein sequence ID" value="GBO86485.1"/>
    <property type="molecule type" value="Genomic_DNA"/>
</dbReference>
<dbReference type="Gene3D" id="3.90.1300.10">
    <property type="entry name" value="Amidase signature (AS) domain"/>
    <property type="match status" value="1"/>
</dbReference>
<dbReference type="SUPFAM" id="SSF75304">
    <property type="entry name" value="Amidase signature (AS) enzymes"/>
    <property type="match status" value="1"/>
</dbReference>
<dbReference type="Pfam" id="PF01425">
    <property type="entry name" value="Amidase"/>
    <property type="match status" value="1"/>
</dbReference>
<proteinExistence type="predicted"/>
<name>A0A5M3PU54_9GAMM</name>
<dbReference type="PANTHER" id="PTHR11895:SF176">
    <property type="entry name" value="AMIDASE AMID-RELATED"/>
    <property type="match status" value="1"/>
</dbReference>
<dbReference type="InterPro" id="IPR023631">
    <property type="entry name" value="Amidase_dom"/>
</dbReference>
<dbReference type="Proteomes" id="UP000340077">
    <property type="component" value="Unassembled WGS sequence"/>
</dbReference>
<feature type="domain" description="Amidase" evidence="1">
    <location>
        <begin position="28"/>
        <end position="442"/>
    </location>
</feature>
<organism evidence="3 5">
    <name type="scientific">Marinobacter salsuginis</name>
    <dbReference type="NCBI Taxonomy" id="418719"/>
    <lineage>
        <taxon>Bacteria</taxon>
        <taxon>Pseudomonadati</taxon>
        <taxon>Pseudomonadota</taxon>
        <taxon>Gammaproteobacteria</taxon>
        <taxon>Pseudomonadales</taxon>
        <taxon>Marinobacteraceae</taxon>
        <taxon>Marinobacter</taxon>
    </lineage>
</organism>